<dbReference type="AlphaFoldDB" id="X1RTM0"/>
<sequence>MPVMYIVLTHMISKEEKVFFALCPELDVGSQGETVEESDNNLKDAILLYLDTIEELGTREYIFKKRNIKVYSHKPKPVLRKISMPKSYDNFPFITQEAMSLT</sequence>
<reference evidence="1" key="1">
    <citation type="journal article" date="2014" name="Front. Microbiol.">
        <title>High frequency of phylogenetically diverse reductive dehalogenase-homologous genes in deep subseafloor sedimentary metagenomes.</title>
        <authorList>
            <person name="Kawai M."/>
            <person name="Futagami T."/>
            <person name="Toyoda A."/>
            <person name="Takaki Y."/>
            <person name="Nishi S."/>
            <person name="Hori S."/>
            <person name="Arai W."/>
            <person name="Tsubouchi T."/>
            <person name="Morono Y."/>
            <person name="Uchiyama I."/>
            <person name="Ito T."/>
            <person name="Fujiyama A."/>
            <person name="Inagaki F."/>
            <person name="Takami H."/>
        </authorList>
    </citation>
    <scope>NUCLEOTIDE SEQUENCE</scope>
    <source>
        <strain evidence="1">Expedition CK06-06</strain>
    </source>
</reference>
<comment type="caution">
    <text evidence="1">The sequence shown here is derived from an EMBL/GenBank/DDBJ whole genome shotgun (WGS) entry which is preliminary data.</text>
</comment>
<dbReference type="Gene3D" id="3.30.160.250">
    <property type="match status" value="1"/>
</dbReference>
<evidence type="ECO:0000313" key="1">
    <source>
        <dbReference type="EMBL" id="GAI66535.1"/>
    </source>
</evidence>
<gene>
    <name evidence="1" type="ORF">S12H4_08687</name>
</gene>
<dbReference type="SUPFAM" id="SSF143100">
    <property type="entry name" value="TTHA1013/TTHA0281-like"/>
    <property type="match status" value="1"/>
</dbReference>
<protein>
    <recommendedName>
        <fullName evidence="2">HicB-like antitoxin of toxin-antitoxin system domain-containing protein</fullName>
    </recommendedName>
</protein>
<organism evidence="1">
    <name type="scientific">marine sediment metagenome</name>
    <dbReference type="NCBI Taxonomy" id="412755"/>
    <lineage>
        <taxon>unclassified sequences</taxon>
        <taxon>metagenomes</taxon>
        <taxon>ecological metagenomes</taxon>
    </lineage>
</organism>
<dbReference type="EMBL" id="BARW01003392">
    <property type="protein sequence ID" value="GAI66535.1"/>
    <property type="molecule type" value="Genomic_DNA"/>
</dbReference>
<proteinExistence type="predicted"/>
<evidence type="ECO:0008006" key="2">
    <source>
        <dbReference type="Google" id="ProtNLM"/>
    </source>
</evidence>
<dbReference type="InterPro" id="IPR035069">
    <property type="entry name" value="TTHA1013/TTHA0281-like"/>
</dbReference>
<name>X1RTM0_9ZZZZ</name>
<accession>X1RTM0</accession>